<dbReference type="EMBL" id="BSPX01000018">
    <property type="protein sequence ID" value="GLT22077.1"/>
    <property type="molecule type" value="Genomic_DNA"/>
</dbReference>
<dbReference type="InterPro" id="IPR027417">
    <property type="entry name" value="P-loop_NTPase"/>
</dbReference>
<evidence type="ECO:0000313" key="2">
    <source>
        <dbReference type="Proteomes" id="UP001157167"/>
    </source>
</evidence>
<evidence type="ECO:0008006" key="3">
    <source>
        <dbReference type="Google" id="ProtNLM"/>
    </source>
</evidence>
<dbReference type="Proteomes" id="UP001157167">
    <property type="component" value="Unassembled WGS sequence"/>
</dbReference>
<dbReference type="Pfam" id="PF05621">
    <property type="entry name" value="TniB"/>
    <property type="match status" value="1"/>
</dbReference>
<keyword evidence="2" id="KW-1185">Reference proteome</keyword>
<dbReference type="Gene3D" id="3.40.50.300">
    <property type="entry name" value="P-loop containing nucleotide triphosphate hydrolases"/>
    <property type="match status" value="1"/>
</dbReference>
<name>A0ABQ6FBR8_9RHOO</name>
<accession>A0ABQ6FBR8</accession>
<dbReference type="InterPro" id="IPR008868">
    <property type="entry name" value="TniB"/>
</dbReference>
<comment type="caution">
    <text evidence="1">The sequence shown here is derived from an EMBL/GenBank/DDBJ whole genome shotgun (WGS) entry which is preliminary data.</text>
</comment>
<gene>
    <name evidence="1" type="ORF">GCM10007933_15330</name>
</gene>
<evidence type="ECO:0000313" key="1">
    <source>
        <dbReference type="EMBL" id="GLT22077.1"/>
    </source>
</evidence>
<organism evidence="1 2">
    <name type="scientific">Zoogloea oryzae</name>
    <dbReference type="NCBI Taxonomy" id="310767"/>
    <lineage>
        <taxon>Bacteria</taxon>
        <taxon>Pseudomonadati</taxon>
        <taxon>Pseudomonadota</taxon>
        <taxon>Betaproteobacteria</taxon>
        <taxon>Rhodocyclales</taxon>
        <taxon>Zoogloeaceae</taxon>
        <taxon>Zoogloea</taxon>
    </lineage>
</organism>
<proteinExistence type="predicted"/>
<protein>
    <recommendedName>
        <fullName evidence="3">AAA+ ATPase domain-containing protein</fullName>
    </recommendedName>
</protein>
<sequence length="377" mass="41975">MNAAGQQYLHHAATQSYFVPVIDPGTGRLSTISMVCGIPGIGKSTLIRGCMSMLGKPVIRHSSYRGQAFPETQILYLMRNVPDQCSAKAFCKAYGDYTDALLGMPLYAKFFADKSMTRTHYLSELRRIVVSHHVGALILDCVEHLLLGSPKDVSEFIAMLINMRDELRVPIILVGTPRAAEILKSDVSTSRRIVEGGYHELKRPESPDDPDFSALCEILWSYQWVTKPTDFSEPMRDLLYDLSQGITGVMITLFIAAQIEAIDSGKEELTKDLIKQVYDQRFKPLHSIIDALRTGKQSIISQYDDLYPKAFDGLKVDPLLSRIEEIHAQMAANQERSLGIMDAVEKAVVKERKEKLDAATLLQAVTAPDTGLPQALQ</sequence>
<dbReference type="SUPFAM" id="SSF52540">
    <property type="entry name" value="P-loop containing nucleoside triphosphate hydrolases"/>
    <property type="match status" value="1"/>
</dbReference>
<reference evidence="2" key="1">
    <citation type="journal article" date="2019" name="Int. J. Syst. Evol. Microbiol.">
        <title>The Global Catalogue of Microorganisms (GCM) 10K type strain sequencing project: providing services to taxonomists for standard genome sequencing and annotation.</title>
        <authorList>
            <consortium name="The Broad Institute Genomics Platform"/>
            <consortium name="The Broad Institute Genome Sequencing Center for Infectious Disease"/>
            <person name="Wu L."/>
            <person name="Ma J."/>
        </authorList>
    </citation>
    <scope>NUCLEOTIDE SEQUENCE [LARGE SCALE GENOMIC DNA]</scope>
    <source>
        <strain evidence="2">NBRC 102407</strain>
    </source>
</reference>